<evidence type="ECO:0000313" key="3">
    <source>
        <dbReference type="Proteomes" id="UP000183809"/>
    </source>
</evidence>
<gene>
    <name evidence="2" type="ORF">BKCO1_5400032</name>
</gene>
<evidence type="ECO:0000313" key="2">
    <source>
        <dbReference type="EMBL" id="OJD30905.1"/>
    </source>
</evidence>
<name>A0A1J9QR63_9PEZI</name>
<evidence type="ECO:0000256" key="1">
    <source>
        <dbReference type="SAM" id="MobiDB-lite"/>
    </source>
</evidence>
<dbReference type="Proteomes" id="UP000183809">
    <property type="component" value="Unassembled WGS sequence"/>
</dbReference>
<protein>
    <submittedName>
        <fullName evidence="2">Zinc finger fyve domain-containing protein 19</fullName>
    </submittedName>
</protein>
<sequence length="187" mass="21678">MSTPPSPEDRPNRGAESPTRKRSHSEMAAGKQGVQRASPVPPTEISSAGSDSSDKEDDSVKPTSMPPLENVNAHEQPETQFQMGDDELDPEQPLKDFDWQELEERYHNAMAVKLDEDQQLWTEFERLMNFFQLWAGTTPHHETDRSFYRLRTRMAHVQNSERELEKKREHYTKVVQAFERALRLLEA</sequence>
<accession>A0A1J9QR63</accession>
<dbReference type="OrthoDB" id="5335351at2759"/>
<comment type="caution">
    <text evidence="2">The sequence shown here is derived from an EMBL/GenBank/DDBJ whole genome shotgun (WGS) entry which is preliminary data.</text>
</comment>
<organism evidence="2 3">
    <name type="scientific">Diplodia corticola</name>
    <dbReference type="NCBI Taxonomy" id="236234"/>
    <lineage>
        <taxon>Eukaryota</taxon>
        <taxon>Fungi</taxon>
        <taxon>Dikarya</taxon>
        <taxon>Ascomycota</taxon>
        <taxon>Pezizomycotina</taxon>
        <taxon>Dothideomycetes</taxon>
        <taxon>Dothideomycetes incertae sedis</taxon>
        <taxon>Botryosphaeriales</taxon>
        <taxon>Botryosphaeriaceae</taxon>
        <taxon>Diplodia</taxon>
    </lineage>
</organism>
<dbReference type="AlphaFoldDB" id="A0A1J9QR63"/>
<reference evidence="2 3" key="1">
    <citation type="submission" date="2016-10" db="EMBL/GenBank/DDBJ databases">
        <title>Proteomics and genomics reveal pathogen-plant mechanisms compatible with a hemibiotrophic lifestyle of Diplodia corticola.</title>
        <authorList>
            <person name="Fernandes I."/>
            <person name="De Jonge R."/>
            <person name="Van De Peer Y."/>
            <person name="Devreese B."/>
            <person name="Alves A."/>
            <person name="Esteves A.C."/>
        </authorList>
    </citation>
    <scope>NUCLEOTIDE SEQUENCE [LARGE SCALE GENOMIC DNA]</scope>
    <source>
        <strain evidence="2 3">CBS 112549</strain>
    </source>
</reference>
<dbReference type="RefSeq" id="XP_020127165.1">
    <property type="nucleotide sequence ID" value="XM_020277238.1"/>
</dbReference>
<dbReference type="STRING" id="236234.A0A1J9QR63"/>
<feature type="region of interest" description="Disordered" evidence="1">
    <location>
        <begin position="1"/>
        <end position="74"/>
    </location>
</feature>
<keyword evidence="3" id="KW-1185">Reference proteome</keyword>
<proteinExistence type="predicted"/>
<dbReference type="GeneID" id="31017499"/>
<dbReference type="EMBL" id="MNUE01000054">
    <property type="protein sequence ID" value="OJD30905.1"/>
    <property type="molecule type" value="Genomic_DNA"/>
</dbReference>